<dbReference type="GeneID" id="7198472"/>
<dbReference type="AlphaFoldDB" id="B7GBJ1"/>
<evidence type="ECO:0000313" key="3">
    <source>
        <dbReference type="Proteomes" id="UP000000759"/>
    </source>
</evidence>
<evidence type="ECO:0000256" key="1">
    <source>
        <dbReference type="SAM" id="Phobius"/>
    </source>
</evidence>
<dbReference type="KEGG" id="pti:PHATRDRAFT_49812"/>
<name>B7GBJ1_PHATC</name>
<accession>B7GBJ1</accession>
<dbReference type="PaxDb" id="2850-Phatr49812"/>
<feature type="transmembrane region" description="Helical" evidence="1">
    <location>
        <begin position="48"/>
        <end position="67"/>
    </location>
</feature>
<sequence length="94" mass="10465">MFGARHLALSRTSRLAPVWTKNALRTLATESAVVAPEKKTGAGLWQRLTSFIVGAGLTGVFTQYYIFEEVKNGNLLMLAKQKELETRIAKLEKK</sequence>
<keyword evidence="1" id="KW-1133">Transmembrane helix</keyword>
<dbReference type="HOGENOM" id="CLU_2390773_0_0_1"/>
<proteinExistence type="predicted"/>
<organism evidence="2 3">
    <name type="scientific">Phaeodactylum tricornutum (strain CCAP 1055/1)</name>
    <dbReference type="NCBI Taxonomy" id="556484"/>
    <lineage>
        <taxon>Eukaryota</taxon>
        <taxon>Sar</taxon>
        <taxon>Stramenopiles</taxon>
        <taxon>Ochrophyta</taxon>
        <taxon>Bacillariophyta</taxon>
        <taxon>Bacillariophyceae</taxon>
        <taxon>Bacillariophycidae</taxon>
        <taxon>Naviculales</taxon>
        <taxon>Phaeodactylaceae</taxon>
        <taxon>Phaeodactylum</taxon>
    </lineage>
</organism>
<reference evidence="3" key="2">
    <citation type="submission" date="2008-08" db="EMBL/GenBank/DDBJ databases">
        <authorList>
            <consortium name="Diatom Consortium"/>
            <person name="Grigoriev I."/>
            <person name="Grimwood J."/>
            <person name="Kuo A."/>
            <person name="Otillar R.P."/>
            <person name="Salamov A."/>
            <person name="Detter J.C."/>
            <person name="Lindquist E."/>
            <person name="Shapiro H."/>
            <person name="Lucas S."/>
            <person name="Glavina del Rio T."/>
            <person name="Pitluck S."/>
            <person name="Rokhsar D."/>
            <person name="Bowler C."/>
        </authorList>
    </citation>
    <scope>GENOME REANNOTATION</scope>
    <source>
        <strain evidence="3">CCAP 1055/1</strain>
    </source>
</reference>
<dbReference type="InParanoid" id="B7GBJ1"/>
<protein>
    <submittedName>
        <fullName evidence="2">Uncharacterized protein</fullName>
    </submittedName>
</protein>
<keyword evidence="1" id="KW-0472">Membrane</keyword>
<keyword evidence="3" id="KW-1185">Reference proteome</keyword>
<reference evidence="2 3" key="1">
    <citation type="journal article" date="2008" name="Nature">
        <title>The Phaeodactylum genome reveals the evolutionary history of diatom genomes.</title>
        <authorList>
            <person name="Bowler C."/>
            <person name="Allen A.E."/>
            <person name="Badger J.H."/>
            <person name="Grimwood J."/>
            <person name="Jabbari K."/>
            <person name="Kuo A."/>
            <person name="Maheswari U."/>
            <person name="Martens C."/>
            <person name="Maumus F."/>
            <person name="Otillar R.P."/>
            <person name="Rayko E."/>
            <person name="Salamov A."/>
            <person name="Vandepoele K."/>
            <person name="Beszteri B."/>
            <person name="Gruber A."/>
            <person name="Heijde M."/>
            <person name="Katinka M."/>
            <person name="Mock T."/>
            <person name="Valentin K."/>
            <person name="Verret F."/>
            <person name="Berges J.A."/>
            <person name="Brownlee C."/>
            <person name="Cadoret J.P."/>
            <person name="Chiovitti A."/>
            <person name="Choi C.J."/>
            <person name="Coesel S."/>
            <person name="De Martino A."/>
            <person name="Detter J.C."/>
            <person name="Durkin C."/>
            <person name="Falciatore A."/>
            <person name="Fournet J."/>
            <person name="Haruta M."/>
            <person name="Huysman M.J."/>
            <person name="Jenkins B.D."/>
            <person name="Jiroutova K."/>
            <person name="Jorgensen R.E."/>
            <person name="Joubert Y."/>
            <person name="Kaplan A."/>
            <person name="Kroger N."/>
            <person name="Kroth P.G."/>
            <person name="La Roche J."/>
            <person name="Lindquist E."/>
            <person name="Lommer M."/>
            <person name="Martin-Jezequel V."/>
            <person name="Lopez P.J."/>
            <person name="Lucas S."/>
            <person name="Mangogna M."/>
            <person name="McGinnis K."/>
            <person name="Medlin L.K."/>
            <person name="Montsant A."/>
            <person name="Oudot-Le Secq M.P."/>
            <person name="Napoli C."/>
            <person name="Obornik M."/>
            <person name="Parker M.S."/>
            <person name="Petit J.L."/>
            <person name="Porcel B.M."/>
            <person name="Poulsen N."/>
            <person name="Robison M."/>
            <person name="Rychlewski L."/>
            <person name="Rynearson T.A."/>
            <person name="Schmutz J."/>
            <person name="Shapiro H."/>
            <person name="Siaut M."/>
            <person name="Stanley M."/>
            <person name="Sussman M.R."/>
            <person name="Taylor A.R."/>
            <person name="Vardi A."/>
            <person name="von Dassow P."/>
            <person name="Vyverman W."/>
            <person name="Willis A."/>
            <person name="Wyrwicz L.S."/>
            <person name="Rokhsar D.S."/>
            <person name="Weissenbach J."/>
            <person name="Armbrust E.V."/>
            <person name="Green B.R."/>
            <person name="Van de Peer Y."/>
            <person name="Grigoriev I.V."/>
        </authorList>
    </citation>
    <scope>NUCLEOTIDE SEQUENCE [LARGE SCALE GENOMIC DNA]</scope>
    <source>
        <strain evidence="2 3">CCAP 1055/1</strain>
    </source>
</reference>
<gene>
    <name evidence="2" type="ORF">PHATRDRAFT_49812</name>
</gene>
<dbReference type="EMBL" id="CM000626">
    <property type="protein sequence ID" value="EEC43937.1"/>
    <property type="molecule type" value="Genomic_DNA"/>
</dbReference>
<evidence type="ECO:0000313" key="2">
    <source>
        <dbReference type="EMBL" id="EEC43937.1"/>
    </source>
</evidence>
<dbReference type="RefSeq" id="XP_002184538.1">
    <property type="nucleotide sequence ID" value="XM_002184502.1"/>
</dbReference>
<dbReference type="OrthoDB" id="45673at2759"/>
<dbReference type="Proteomes" id="UP000000759">
    <property type="component" value="Chromosome 24"/>
</dbReference>
<keyword evidence="1" id="KW-0812">Transmembrane</keyword>